<keyword evidence="4" id="KW-1185">Reference proteome</keyword>
<dbReference type="InParanoid" id="A0A482WWD5"/>
<feature type="repeat" description="ARM" evidence="1">
    <location>
        <begin position="136"/>
        <end position="178"/>
    </location>
</feature>
<evidence type="ECO:0000313" key="3">
    <source>
        <dbReference type="EMBL" id="RZF37813.1"/>
    </source>
</evidence>
<accession>A0A482WWD5</accession>
<proteinExistence type="predicted"/>
<evidence type="ECO:0000256" key="2">
    <source>
        <dbReference type="SAM" id="MobiDB-lite"/>
    </source>
</evidence>
<name>A0A482WWD5_LAOST</name>
<evidence type="ECO:0008006" key="5">
    <source>
        <dbReference type="Google" id="ProtNLM"/>
    </source>
</evidence>
<dbReference type="AlphaFoldDB" id="A0A482WWD5"/>
<dbReference type="SUPFAM" id="SSF48371">
    <property type="entry name" value="ARM repeat"/>
    <property type="match status" value="1"/>
</dbReference>
<protein>
    <recommendedName>
        <fullName evidence="5">Armadillo repeat-containing domain-containing protein</fullName>
    </recommendedName>
</protein>
<feature type="compositionally biased region" description="Acidic residues" evidence="2">
    <location>
        <begin position="19"/>
        <end position="37"/>
    </location>
</feature>
<reference evidence="3 4" key="1">
    <citation type="journal article" date="2017" name="Gigascience">
        <title>Genome sequence of the small brown planthopper, Laodelphax striatellus.</title>
        <authorList>
            <person name="Zhu J."/>
            <person name="Jiang F."/>
            <person name="Wang X."/>
            <person name="Yang P."/>
            <person name="Bao Y."/>
            <person name="Zhao W."/>
            <person name="Wang W."/>
            <person name="Lu H."/>
            <person name="Wang Q."/>
            <person name="Cui N."/>
            <person name="Li J."/>
            <person name="Chen X."/>
            <person name="Luo L."/>
            <person name="Yu J."/>
            <person name="Kang L."/>
            <person name="Cui F."/>
        </authorList>
    </citation>
    <scope>NUCLEOTIDE SEQUENCE [LARGE SCALE GENOMIC DNA]</scope>
    <source>
        <strain evidence="3">Lst14</strain>
    </source>
</reference>
<evidence type="ECO:0000256" key="1">
    <source>
        <dbReference type="PROSITE-ProRule" id="PRU00259"/>
    </source>
</evidence>
<sequence>MSGGREDVGGPRVVIVREPDDDSESSAEEGSSEEETEVPGLAPRNPDAAQDYWQIQKLIKYMKAGNQTATVVALACLKDHELGSESIQTAIKEIGGLEVLINLLETNDFKCKMGALSVLSVVSENFEIRRHMTDLGCVPLLVNLLNDPSRALQAVSATTLSNVAKIKKARKIVRKCDGLPQLCAEDPKTRELVRQHGGLDPLVAILRDEGVRQNKPLLAAVTGAIWKCSISIENVRRLDDLNTVNTLVQLLNDEDEEVIR</sequence>
<organism evidence="3 4">
    <name type="scientific">Laodelphax striatellus</name>
    <name type="common">Small brown planthopper</name>
    <name type="synonym">Delphax striatella</name>
    <dbReference type="NCBI Taxonomy" id="195883"/>
    <lineage>
        <taxon>Eukaryota</taxon>
        <taxon>Metazoa</taxon>
        <taxon>Ecdysozoa</taxon>
        <taxon>Arthropoda</taxon>
        <taxon>Hexapoda</taxon>
        <taxon>Insecta</taxon>
        <taxon>Pterygota</taxon>
        <taxon>Neoptera</taxon>
        <taxon>Paraneoptera</taxon>
        <taxon>Hemiptera</taxon>
        <taxon>Auchenorrhyncha</taxon>
        <taxon>Fulgoroidea</taxon>
        <taxon>Delphacidae</taxon>
        <taxon>Criomorphinae</taxon>
        <taxon>Laodelphax</taxon>
    </lineage>
</organism>
<dbReference type="PROSITE" id="PS50176">
    <property type="entry name" value="ARM_REPEAT"/>
    <property type="match status" value="1"/>
</dbReference>
<dbReference type="SMART" id="SM00185">
    <property type="entry name" value="ARM"/>
    <property type="match status" value="3"/>
</dbReference>
<dbReference type="InterPro" id="IPR011989">
    <property type="entry name" value="ARM-like"/>
</dbReference>
<dbReference type="Proteomes" id="UP000291343">
    <property type="component" value="Unassembled WGS sequence"/>
</dbReference>
<dbReference type="InterPro" id="IPR016024">
    <property type="entry name" value="ARM-type_fold"/>
</dbReference>
<dbReference type="PANTHER" id="PTHR46241">
    <property type="entry name" value="ARMADILLO REPEAT-CONTAINING PROTEIN 4 ARMC4"/>
    <property type="match status" value="1"/>
</dbReference>
<comment type="caution">
    <text evidence="3">The sequence shown here is derived from an EMBL/GenBank/DDBJ whole genome shotgun (WGS) entry which is preliminary data.</text>
</comment>
<dbReference type="EMBL" id="QKKF02023298">
    <property type="protein sequence ID" value="RZF37813.1"/>
    <property type="molecule type" value="Genomic_DNA"/>
</dbReference>
<dbReference type="PANTHER" id="PTHR46241:SF1">
    <property type="entry name" value="OUTER DYNEIN ARM-DOCKING COMPLEX SUBUNIT 2"/>
    <property type="match status" value="1"/>
</dbReference>
<dbReference type="Gene3D" id="1.25.10.10">
    <property type="entry name" value="Leucine-rich Repeat Variant"/>
    <property type="match status" value="2"/>
</dbReference>
<gene>
    <name evidence="3" type="ORF">LSTR_LSTR007175</name>
</gene>
<dbReference type="OrthoDB" id="1683831at2759"/>
<dbReference type="Pfam" id="PF00514">
    <property type="entry name" value="Arm"/>
    <property type="match status" value="1"/>
</dbReference>
<dbReference type="STRING" id="195883.A0A482WWD5"/>
<feature type="region of interest" description="Disordered" evidence="2">
    <location>
        <begin position="1"/>
        <end position="46"/>
    </location>
</feature>
<dbReference type="SMR" id="A0A482WWD5"/>
<evidence type="ECO:0000313" key="4">
    <source>
        <dbReference type="Proteomes" id="UP000291343"/>
    </source>
</evidence>
<dbReference type="InterPro" id="IPR000225">
    <property type="entry name" value="Armadillo"/>
</dbReference>